<comment type="caution">
    <text evidence="4">The sequence shown here is derived from an EMBL/GenBank/DDBJ whole genome shotgun (WGS) entry which is preliminary data.</text>
</comment>
<dbReference type="GO" id="GO:0004665">
    <property type="term" value="F:prephenate dehydrogenase (NADP+) activity"/>
    <property type="evidence" value="ECO:0007669"/>
    <property type="project" value="InterPro"/>
</dbReference>
<dbReference type="GO" id="GO:0006571">
    <property type="term" value="P:tyrosine biosynthetic process"/>
    <property type="evidence" value="ECO:0007669"/>
    <property type="project" value="InterPro"/>
</dbReference>
<dbReference type="OrthoDB" id="2414662at2759"/>
<dbReference type="GO" id="GO:0070403">
    <property type="term" value="F:NAD+ binding"/>
    <property type="evidence" value="ECO:0007669"/>
    <property type="project" value="InterPro"/>
</dbReference>
<evidence type="ECO:0000313" key="4">
    <source>
        <dbReference type="EMBL" id="PSS34434.1"/>
    </source>
</evidence>
<keyword evidence="1" id="KW-0560">Oxidoreductase</keyword>
<dbReference type="InterPro" id="IPR036291">
    <property type="entry name" value="NAD(P)-bd_dom_sf"/>
</dbReference>
<keyword evidence="2" id="KW-0175">Coiled coil</keyword>
<organism evidence="4 5">
    <name type="scientific">Actinidia chinensis var. chinensis</name>
    <name type="common">Chinese soft-hair kiwi</name>
    <dbReference type="NCBI Taxonomy" id="1590841"/>
    <lineage>
        <taxon>Eukaryota</taxon>
        <taxon>Viridiplantae</taxon>
        <taxon>Streptophyta</taxon>
        <taxon>Embryophyta</taxon>
        <taxon>Tracheophyta</taxon>
        <taxon>Spermatophyta</taxon>
        <taxon>Magnoliopsida</taxon>
        <taxon>eudicotyledons</taxon>
        <taxon>Gunneridae</taxon>
        <taxon>Pentapetalae</taxon>
        <taxon>asterids</taxon>
        <taxon>Ericales</taxon>
        <taxon>Actinidiaceae</taxon>
        <taxon>Actinidia</taxon>
    </lineage>
</organism>
<name>A0A2R6RWP5_ACTCC</name>
<evidence type="ECO:0000259" key="3">
    <source>
        <dbReference type="PROSITE" id="PS51176"/>
    </source>
</evidence>
<evidence type="ECO:0000313" key="5">
    <source>
        <dbReference type="Proteomes" id="UP000241394"/>
    </source>
</evidence>
<dbReference type="AlphaFoldDB" id="A0A2R6RWP5"/>
<dbReference type="SUPFAM" id="SSF51735">
    <property type="entry name" value="NAD(P)-binding Rossmann-fold domains"/>
    <property type="match status" value="1"/>
</dbReference>
<dbReference type="GO" id="GO:0033730">
    <property type="term" value="F:arogenate dehydrogenase (NADP+) activity"/>
    <property type="evidence" value="ECO:0007669"/>
    <property type="project" value="InterPro"/>
</dbReference>
<feature type="coiled-coil region" evidence="2">
    <location>
        <begin position="234"/>
        <end position="261"/>
    </location>
</feature>
<evidence type="ECO:0000256" key="1">
    <source>
        <dbReference type="ARBA" id="ARBA00023002"/>
    </source>
</evidence>
<dbReference type="GO" id="GO:0008977">
    <property type="term" value="F:prephenate dehydrogenase (NAD+) activity"/>
    <property type="evidence" value="ECO:0007669"/>
    <property type="project" value="InterPro"/>
</dbReference>
<dbReference type="SUPFAM" id="SSF48179">
    <property type="entry name" value="6-phosphogluconate dehydrogenase C-terminal domain-like"/>
    <property type="match status" value="1"/>
</dbReference>
<reference evidence="4 5" key="1">
    <citation type="submission" date="2017-07" db="EMBL/GenBank/DDBJ databases">
        <title>An improved, manually edited Actinidia chinensis var. chinensis (kiwifruit) genome highlights the challenges associated with draft genomes and gene prediction in plants.</title>
        <authorList>
            <person name="Pilkington S."/>
            <person name="Crowhurst R."/>
            <person name="Hilario E."/>
            <person name="Nardozza S."/>
            <person name="Fraser L."/>
            <person name="Peng Y."/>
            <person name="Gunaseelan K."/>
            <person name="Simpson R."/>
            <person name="Tahir J."/>
            <person name="Deroles S."/>
            <person name="Templeton K."/>
            <person name="Luo Z."/>
            <person name="Davy M."/>
            <person name="Cheng C."/>
            <person name="Mcneilage M."/>
            <person name="Scaglione D."/>
            <person name="Liu Y."/>
            <person name="Zhang Q."/>
            <person name="Datson P."/>
            <person name="De Silva N."/>
            <person name="Gardiner S."/>
            <person name="Bassett H."/>
            <person name="Chagne D."/>
            <person name="Mccallum J."/>
            <person name="Dzierzon H."/>
            <person name="Deng C."/>
            <person name="Wang Y.-Y."/>
            <person name="Barron N."/>
            <person name="Manako K."/>
            <person name="Bowen J."/>
            <person name="Foster T."/>
            <person name="Erridge Z."/>
            <person name="Tiffin H."/>
            <person name="Waite C."/>
            <person name="Davies K."/>
            <person name="Grierson E."/>
            <person name="Laing W."/>
            <person name="Kirk R."/>
            <person name="Chen X."/>
            <person name="Wood M."/>
            <person name="Montefiori M."/>
            <person name="Brummell D."/>
            <person name="Schwinn K."/>
            <person name="Catanach A."/>
            <person name="Fullerton C."/>
            <person name="Li D."/>
            <person name="Meiyalaghan S."/>
            <person name="Nieuwenhuizen N."/>
            <person name="Read N."/>
            <person name="Prakash R."/>
            <person name="Hunter D."/>
            <person name="Zhang H."/>
            <person name="Mckenzie M."/>
            <person name="Knabel M."/>
            <person name="Harris A."/>
            <person name="Allan A."/>
            <person name="Chen A."/>
            <person name="Janssen B."/>
            <person name="Plunkett B."/>
            <person name="Dwamena C."/>
            <person name="Voogd C."/>
            <person name="Leif D."/>
            <person name="Lafferty D."/>
            <person name="Souleyre E."/>
            <person name="Varkonyi-Gasic E."/>
            <person name="Gambi F."/>
            <person name="Hanley J."/>
            <person name="Yao J.-L."/>
            <person name="Cheung J."/>
            <person name="David K."/>
            <person name="Warren B."/>
            <person name="Marsh K."/>
            <person name="Snowden K."/>
            <person name="Lin-Wang K."/>
            <person name="Brian L."/>
            <person name="Martinez-Sanchez M."/>
            <person name="Wang M."/>
            <person name="Ileperuma N."/>
            <person name="Macnee N."/>
            <person name="Campin R."/>
            <person name="Mcatee P."/>
            <person name="Drummond R."/>
            <person name="Espley R."/>
            <person name="Ireland H."/>
            <person name="Wu R."/>
            <person name="Atkinson R."/>
            <person name="Karunairetnam S."/>
            <person name="Bulley S."/>
            <person name="Chunkath S."/>
            <person name="Hanley Z."/>
            <person name="Storey R."/>
            <person name="Thrimawithana A."/>
            <person name="Thomson S."/>
            <person name="David C."/>
            <person name="Testolin R."/>
        </authorList>
    </citation>
    <scope>NUCLEOTIDE SEQUENCE [LARGE SCALE GENOMIC DNA]</scope>
    <source>
        <strain evidence="5">cv. Red5</strain>
        <tissue evidence="4">Young leaf</tissue>
    </source>
</reference>
<dbReference type="Gramene" id="PSS34434">
    <property type="protein sequence ID" value="PSS34434"/>
    <property type="gene ID" value="CEY00_Acc01533"/>
</dbReference>
<accession>A0A2R6RWP5</accession>
<reference evidence="5" key="2">
    <citation type="journal article" date="2018" name="BMC Genomics">
        <title>A manually annotated Actinidia chinensis var. chinensis (kiwifruit) genome highlights the challenges associated with draft genomes and gene prediction in plants.</title>
        <authorList>
            <person name="Pilkington S.M."/>
            <person name="Crowhurst R."/>
            <person name="Hilario E."/>
            <person name="Nardozza S."/>
            <person name="Fraser L."/>
            <person name="Peng Y."/>
            <person name="Gunaseelan K."/>
            <person name="Simpson R."/>
            <person name="Tahir J."/>
            <person name="Deroles S.C."/>
            <person name="Templeton K."/>
            <person name="Luo Z."/>
            <person name="Davy M."/>
            <person name="Cheng C."/>
            <person name="McNeilage M."/>
            <person name="Scaglione D."/>
            <person name="Liu Y."/>
            <person name="Zhang Q."/>
            <person name="Datson P."/>
            <person name="De Silva N."/>
            <person name="Gardiner S.E."/>
            <person name="Bassett H."/>
            <person name="Chagne D."/>
            <person name="McCallum J."/>
            <person name="Dzierzon H."/>
            <person name="Deng C."/>
            <person name="Wang Y.Y."/>
            <person name="Barron L."/>
            <person name="Manako K."/>
            <person name="Bowen J."/>
            <person name="Foster T.M."/>
            <person name="Erridge Z.A."/>
            <person name="Tiffin H."/>
            <person name="Waite C.N."/>
            <person name="Davies K.M."/>
            <person name="Grierson E.P."/>
            <person name="Laing W.A."/>
            <person name="Kirk R."/>
            <person name="Chen X."/>
            <person name="Wood M."/>
            <person name="Montefiori M."/>
            <person name="Brummell D.A."/>
            <person name="Schwinn K.E."/>
            <person name="Catanach A."/>
            <person name="Fullerton C."/>
            <person name="Li D."/>
            <person name="Meiyalaghan S."/>
            <person name="Nieuwenhuizen N."/>
            <person name="Read N."/>
            <person name="Prakash R."/>
            <person name="Hunter D."/>
            <person name="Zhang H."/>
            <person name="McKenzie M."/>
            <person name="Knabel M."/>
            <person name="Harris A."/>
            <person name="Allan A.C."/>
            <person name="Gleave A."/>
            <person name="Chen A."/>
            <person name="Janssen B.J."/>
            <person name="Plunkett B."/>
            <person name="Ampomah-Dwamena C."/>
            <person name="Voogd C."/>
            <person name="Leif D."/>
            <person name="Lafferty D."/>
            <person name="Souleyre E.J.F."/>
            <person name="Varkonyi-Gasic E."/>
            <person name="Gambi F."/>
            <person name="Hanley J."/>
            <person name="Yao J.L."/>
            <person name="Cheung J."/>
            <person name="David K.M."/>
            <person name="Warren B."/>
            <person name="Marsh K."/>
            <person name="Snowden K.C."/>
            <person name="Lin-Wang K."/>
            <person name="Brian L."/>
            <person name="Martinez-Sanchez M."/>
            <person name="Wang M."/>
            <person name="Ileperuma N."/>
            <person name="Macnee N."/>
            <person name="Campin R."/>
            <person name="McAtee P."/>
            <person name="Drummond R.S.M."/>
            <person name="Espley R.V."/>
            <person name="Ireland H.S."/>
            <person name="Wu R."/>
            <person name="Atkinson R.G."/>
            <person name="Karunairetnam S."/>
            <person name="Bulley S."/>
            <person name="Chunkath S."/>
            <person name="Hanley Z."/>
            <person name="Storey R."/>
            <person name="Thrimawithana A.H."/>
            <person name="Thomson S."/>
            <person name="David C."/>
            <person name="Testolin R."/>
            <person name="Huang H."/>
            <person name="Hellens R.P."/>
            <person name="Schaffer R.J."/>
        </authorList>
    </citation>
    <scope>NUCLEOTIDE SEQUENCE [LARGE SCALE GENOMIC DNA]</scope>
    <source>
        <strain evidence="5">cv. Red5</strain>
    </source>
</reference>
<dbReference type="PANTHER" id="PTHR43207">
    <property type="entry name" value="AROGENATE DEHYDROGENASE-RELATED"/>
    <property type="match status" value="1"/>
</dbReference>
<dbReference type="Gene3D" id="3.40.50.720">
    <property type="entry name" value="NAD(P)-binding Rossmann-like Domain"/>
    <property type="match status" value="1"/>
</dbReference>
<dbReference type="Pfam" id="PF26213">
    <property type="entry name" value="TYRAAT1_C"/>
    <property type="match status" value="1"/>
</dbReference>
<dbReference type="Proteomes" id="UP000241394">
    <property type="component" value="Chromosome LG2"/>
</dbReference>
<dbReference type="Pfam" id="PF02153">
    <property type="entry name" value="PDH_N"/>
    <property type="match status" value="1"/>
</dbReference>
<dbReference type="InterPro" id="IPR008927">
    <property type="entry name" value="6-PGluconate_DH-like_C_sf"/>
</dbReference>
<keyword evidence="5" id="KW-1185">Reference proteome</keyword>
<dbReference type="InterPro" id="IPR059064">
    <property type="entry name" value="TYRAAT2_C"/>
</dbReference>
<feature type="domain" description="Prephenate/arogenate dehydrogenase" evidence="3">
    <location>
        <begin position="10"/>
        <end position="271"/>
    </location>
</feature>
<evidence type="ECO:0000256" key="2">
    <source>
        <dbReference type="SAM" id="Coils"/>
    </source>
</evidence>
<dbReference type="STRING" id="1590841.A0A2R6RWP5"/>
<dbReference type="InterPro" id="IPR003099">
    <property type="entry name" value="Prephen_DH"/>
</dbReference>
<dbReference type="InParanoid" id="A0A2R6RWP5"/>
<dbReference type="InterPro" id="IPR045011">
    <property type="entry name" value="TYRAAT1/2"/>
</dbReference>
<protein>
    <submittedName>
        <fullName evidence="4">Arogenate dehydrogenase</fullName>
    </submittedName>
</protein>
<proteinExistence type="predicted"/>
<dbReference type="PROSITE" id="PS51176">
    <property type="entry name" value="PDH_ADH"/>
    <property type="match status" value="1"/>
</dbReference>
<dbReference type="EMBL" id="NKQK01000002">
    <property type="protein sequence ID" value="PSS34434.1"/>
    <property type="molecule type" value="Genomic_DNA"/>
</dbReference>
<sequence length="271" mass="30680">MSSSSSSRTLKIGIIGFGPFGQFLSKTMVKQGHTITATSRSDHSHLSTDLGVSFYRDMDEFFEADNDVIMLCNSILSLSQVVKSMPFHLLKHPTLFVDVLSVKEHPKQLLLEVLPQESDLLCTHPMFGPESGKDGWKDLNFMYDRVRIRDEAVCSSFLQIFGSEGCKMLEMTCEEHDKMAARSQFLTHTIGRALSEMNIESTPIDTKTFQTLVNLKESTMRDSFDLFSGLFIHNKFAQQELKNLEAALDKVKQKLLDRTNKELDPSVSNNR</sequence>
<dbReference type="OMA" id="LKIAVCP"/>
<dbReference type="InterPro" id="IPR046826">
    <property type="entry name" value="PDH_N"/>
</dbReference>
<dbReference type="PANTHER" id="PTHR43207:SF3">
    <property type="entry name" value="AROGENATE DEHYDROGENASE 1, CHLOROPLASTIC-LIKE"/>
    <property type="match status" value="1"/>
</dbReference>
<gene>
    <name evidence="4" type="ORF">CEY00_Acc01533</name>
</gene>